<keyword evidence="5" id="KW-0143">Chaperone</keyword>
<dbReference type="Pfam" id="PF16752">
    <property type="entry name" value="TBCC_N"/>
    <property type="match status" value="1"/>
</dbReference>
<evidence type="ECO:0000256" key="3">
    <source>
        <dbReference type="ARBA" id="ARBA00022490"/>
    </source>
</evidence>
<dbReference type="GO" id="GO:0015631">
    <property type="term" value="F:tubulin binding"/>
    <property type="evidence" value="ECO:0007669"/>
    <property type="project" value="InterPro"/>
</dbReference>
<sequence length="335" mass="38203">MAAIEAADSHVLEEKKLAVTERLQKRQDDRQAELQKKKSEGDAVTRREDVTKFLDNLNEKRQALEDGVALSNQLEKSELVDHFDSLSGTLQKLQRYVSECTAFLPSYEIRQAQETISNLQNQIQEKRDELLPKKKFAFSKAKKTTEKKVEPVKQQKTNDHTDEIDAAVELAACKFVKQTGQTLTKDSSEINQKDVALVDLTDCTIKLFGAPSAIHMFNLKNCRIFSGPVSGSIFIRASTNCVFVLPCQQLRIHNTYDTDFYIHVTSKAIIEDCHRVRFAPYNWKYNTLDSDYQVSGLDKGRNNWDKVDDFNFLAADVASPNWSVLPESERTLSWD</sequence>
<comment type="subcellular location">
    <subcellularLocation>
        <location evidence="1">Cytoplasm</location>
    </subcellularLocation>
</comment>
<keyword evidence="4" id="KW-0007">Acetylation</keyword>
<evidence type="ECO:0000256" key="6">
    <source>
        <dbReference type="ARBA" id="ARBA00026055"/>
    </source>
</evidence>
<evidence type="ECO:0000256" key="2">
    <source>
        <dbReference type="ARBA" id="ARBA00008848"/>
    </source>
</evidence>
<dbReference type="InterPro" id="IPR038397">
    <property type="entry name" value="TBCC_N_sf"/>
</dbReference>
<evidence type="ECO:0000259" key="8">
    <source>
        <dbReference type="PROSITE" id="PS51329"/>
    </source>
</evidence>
<dbReference type="Proteomes" id="UP001374579">
    <property type="component" value="Unassembled WGS sequence"/>
</dbReference>
<comment type="similarity">
    <text evidence="2">Belongs to the TBCC family.</text>
</comment>
<keyword evidence="10" id="KW-1185">Reference proteome</keyword>
<dbReference type="PROSITE" id="PS51329">
    <property type="entry name" value="C_CAP_COFACTOR_C"/>
    <property type="match status" value="1"/>
</dbReference>
<dbReference type="Gene3D" id="1.20.58.1250">
    <property type="entry name" value="Tubulin Binding Cofactor C, N-terminal domain"/>
    <property type="match status" value="1"/>
</dbReference>
<dbReference type="AlphaFoldDB" id="A0AAN9BEN6"/>
<dbReference type="Gene3D" id="2.160.20.70">
    <property type="match status" value="1"/>
</dbReference>
<dbReference type="GO" id="GO:0005737">
    <property type="term" value="C:cytoplasm"/>
    <property type="evidence" value="ECO:0007669"/>
    <property type="project" value="UniProtKB-SubCell"/>
</dbReference>
<organism evidence="9 10">
    <name type="scientific">Littorina saxatilis</name>
    <dbReference type="NCBI Taxonomy" id="31220"/>
    <lineage>
        <taxon>Eukaryota</taxon>
        <taxon>Metazoa</taxon>
        <taxon>Spiralia</taxon>
        <taxon>Lophotrochozoa</taxon>
        <taxon>Mollusca</taxon>
        <taxon>Gastropoda</taxon>
        <taxon>Caenogastropoda</taxon>
        <taxon>Littorinimorpha</taxon>
        <taxon>Littorinoidea</taxon>
        <taxon>Littorinidae</taxon>
        <taxon>Littorina</taxon>
    </lineage>
</organism>
<dbReference type="InterPro" id="IPR027684">
    <property type="entry name" value="TBCC"/>
</dbReference>
<dbReference type="FunFam" id="2.160.20.70:FF:000007">
    <property type="entry name" value="tubulin-specific chaperone C"/>
    <property type="match status" value="1"/>
</dbReference>
<keyword evidence="3" id="KW-0963">Cytoplasm</keyword>
<dbReference type="Pfam" id="PF07986">
    <property type="entry name" value="TBCC"/>
    <property type="match status" value="1"/>
</dbReference>
<dbReference type="PANTHER" id="PTHR15139">
    <property type="entry name" value="TUBULIN FOLDING COFACTOR C"/>
    <property type="match status" value="1"/>
</dbReference>
<gene>
    <name evidence="9" type="ORF">V1264_019136</name>
</gene>
<evidence type="ECO:0000313" key="10">
    <source>
        <dbReference type="Proteomes" id="UP001374579"/>
    </source>
</evidence>
<proteinExistence type="inferred from homology"/>
<protein>
    <recommendedName>
        <fullName evidence="8">C-CAP/cofactor C-like domain-containing protein</fullName>
    </recommendedName>
</protein>
<evidence type="ECO:0000256" key="1">
    <source>
        <dbReference type="ARBA" id="ARBA00004496"/>
    </source>
</evidence>
<dbReference type="InterPro" id="IPR031925">
    <property type="entry name" value="TBCC_N"/>
</dbReference>
<dbReference type="GO" id="GO:0007023">
    <property type="term" value="P:post-chaperonin tubulin folding pathway"/>
    <property type="evidence" value="ECO:0007669"/>
    <property type="project" value="InterPro"/>
</dbReference>
<dbReference type="PANTHER" id="PTHR15139:SF0">
    <property type="entry name" value="TUBULIN-SPECIFIC CHAPERONE C"/>
    <property type="match status" value="1"/>
</dbReference>
<reference evidence="9 10" key="1">
    <citation type="submission" date="2024-02" db="EMBL/GenBank/DDBJ databases">
        <title>Chromosome-scale genome assembly of the rough periwinkle Littorina saxatilis.</title>
        <authorList>
            <person name="De Jode A."/>
            <person name="Faria R."/>
            <person name="Formenti G."/>
            <person name="Sims Y."/>
            <person name="Smith T.P."/>
            <person name="Tracey A."/>
            <person name="Wood J.M.D."/>
            <person name="Zagrodzka Z.B."/>
            <person name="Johannesson K."/>
            <person name="Butlin R.K."/>
            <person name="Leder E.H."/>
        </authorList>
    </citation>
    <scope>NUCLEOTIDE SEQUENCE [LARGE SCALE GENOMIC DNA]</scope>
    <source>
        <strain evidence="9">Snail1</strain>
        <tissue evidence="9">Muscle</tissue>
    </source>
</reference>
<dbReference type="EMBL" id="JBAMIC010000008">
    <property type="protein sequence ID" value="KAK7104415.1"/>
    <property type="molecule type" value="Genomic_DNA"/>
</dbReference>
<feature type="region of interest" description="Disordered" evidence="7">
    <location>
        <begin position="23"/>
        <end position="45"/>
    </location>
</feature>
<name>A0AAN9BEN6_9CAEN</name>
<accession>A0AAN9BEN6</accession>
<evidence type="ECO:0000313" key="9">
    <source>
        <dbReference type="EMBL" id="KAK7104415.1"/>
    </source>
</evidence>
<dbReference type="InterPro" id="IPR017901">
    <property type="entry name" value="C-CAP_CF_C-like"/>
</dbReference>
<dbReference type="InterPro" id="IPR016098">
    <property type="entry name" value="CAP/MinC_C"/>
</dbReference>
<evidence type="ECO:0000256" key="7">
    <source>
        <dbReference type="SAM" id="MobiDB-lite"/>
    </source>
</evidence>
<evidence type="ECO:0000256" key="5">
    <source>
        <dbReference type="ARBA" id="ARBA00023186"/>
    </source>
</evidence>
<dbReference type="InterPro" id="IPR006599">
    <property type="entry name" value="CARP_motif"/>
</dbReference>
<evidence type="ECO:0000256" key="4">
    <source>
        <dbReference type="ARBA" id="ARBA00022990"/>
    </source>
</evidence>
<feature type="domain" description="C-CAP/cofactor C-like" evidence="8">
    <location>
        <begin position="151"/>
        <end position="312"/>
    </location>
</feature>
<dbReference type="GO" id="GO:0007021">
    <property type="term" value="P:tubulin complex assembly"/>
    <property type="evidence" value="ECO:0007669"/>
    <property type="project" value="TreeGrafter"/>
</dbReference>
<dbReference type="InterPro" id="IPR012945">
    <property type="entry name" value="Tubulin-bd_cofactor_C_dom"/>
</dbReference>
<comment type="caution">
    <text evidence="9">The sequence shown here is derived from an EMBL/GenBank/DDBJ whole genome shotgun (WGS) entry which is preliminary data.</text>
</comment>
<dbReference type="SMART" id="SM00673">
    <property type="entry name" value="CARP"/>
    <property type="match status" value="2"/>
</dbReference>
<comment type="subunit">
    <text evidence="6">Supercomplex made of cofactors A to E. Cofactors A and D function by capturing and stabilizing tubulin in a quasi-native conformation. Cofactor E binds to the cofactor D-tubulin complex; interaction with cofactor C then causes the release of tubulin polypeptides that are committed to the native state.</text>
</comment>